<feature type="domain" description="Asparaginase/glutaminase C-terminal" evidence="5">
    <location>
        <begin position="234"/>
        <end position="341"/>
    </location>
</feature>
<organism evidence="6 7">
    <name type="scientific">Selenomonas bovis</name>
    <dbReference type="NCBI Taxonomy" id="416586"/>
    <lineage>
        <taxon>Bacteria</taxon>
        <taxon>Bacillati</taxon>
        <taxon>Bacillota</taxon>
        <taxon>Negativicutes</taxon>
        <taxon>Selenomonadales</taxon>
        <taxon>Selenomonadaceae</taxon>
        <taxon>Selenomonas</taxon>
    </lineage>
</organism>
<dbReference type="EMBL" id="JABAFA010000030">
    <property type="protein sequence ID" value="NMD99427.1"/>
    <property type="molecule type" value="Genomic_DNA"/>
</dbReference>
<comment type="caution">
    <text evidence="6">The sequence shown here is derived from an EMBL/GenBank/DDBJ whole genome shotgun (WGS) entry which is preliminary data.</text>
</comment>
<dbReference type="SFLD" id="SFLDS00057">
    <property type="entry name" value="Glutaminase/Asparaginase"/>
    <property type="match status" value="1"/>
</dbReference>
<name>A0A848BDY4_9FIRM</name>
<evidence type="ECO:0000313" key="7">
    <source>
        <dbReference type="Proteomes" id="UP000543804"/>
    </source>
</evidence>
<feature type="binding site" evidence="2">
    <location>
        <position position="55"/>
    </location>
    <ligand>
        <name>substrate</name>
    </ligand>
</feature>
<evidence type="ECO:0000256" key="3">
    <source>
        <dbReference type="PROSITE-ProRule" id="PRU10100"/>
    </source>
</evidence>
<reference evidence="6 7" key="1">
    <citation type="submission" date="2020-04" db="EMBL/GenBank/DDBJ databases">
        <authorList>
            <person name="Hitch T.C.A."/>
            <person name="Wylensek D."/>
            <person name="Clavel T."/>
        </authorList>
    </citation>
    <scope>NUCLEOTIDE SEQUENCE [LARGE SCALE GENOMIC DNA]</scope>
    <source>
        <strain evidence="6 7">PG-130-P53-12</strain>
    </source>
</reference>
<gene>
    <name evidence="6" type="ORF">HF878_08105</name>
</gene>
<evidence type="ECO:0000256" key="2">
    <source>
        <dbReference type="PIRSR" id="PIRSR001220-2"/>
    </source>
</evidence>
<dbReference type="PANTHER" id="PTHR11707">
    <property type="entry name" value="L-ASPARAGINASE"/>
    <property type="match status" value="1"/>
</dbReference>
<dbReference type="InterPro" id="IPR041725">
    <property type="entry name" value="L-asparaginase_I"/>
</dbReference>
<dbReference type="PANTHER" id="PTHR11707:SF28">
    <property type="entry name" value="60 KDA LYSOPHOSPHOLIPASE"/>
    <property type="match status" value="1"/>
</dbReference>
<feature type="active site" description="O-isoaspartyl threonine intermediate" evidence="1">
    <location>
        <position position="13"/>
    </location>
</feature>
<evidence type="ECO:0000313" key="6">
    <source>
        <dbReference type="EMBL" id="NMD99427.1"/>
    </source>
</evidence>
<proteinExistence type="predicted"/>
<keyword evidence="7" id="KW-1185">Reference proteome</keyword>
<dbReference type="InterPro" id="IPR027473">
    <property type="entry name" value="L-asparaginase_C"/>
</dbReference>
<feature type="active site" evidence="3">
    <location>
        <position position="86"/>
    </location>
</feature>
<dbReference type="InterPro" id="IPR027475">
    <property type="entry name" value="Asparaginase/glutaminase_AS2"/>
</dbReference>
<dbReference type="InterPro" id="IPR040919">
    <property type="entry name" value="Asparaginase_C"/>
</dbReference>
<dbReference type="PIRSF" id="PIRSF500176">
    <property type="entry name" value="L_ASNase"/>
    <property type="match status" value="1"/>
</dbReference>
<accession>A0A848BDY4</accession>
<dbReference type="InterPro" id="IPR006034">
    <property type="entry name" value="Asparaginase/glutaminase-like"/>
</dbReference>
<dbReference type="CDD" id="cd08963">
    <property type="entry name" value="L-asparaginase_I"/>
    <property type="match status" value="1"/>
</dbReference>
<dbReference type="PROSITE" id="PS51732">
    <property type="entry name" value="ASN_GLN_ASE_3"/>
    <property type="match status" value="1"/>
</dbReference>
<dbReference type="InterPro" id="IPR036152">
    <property type="entry name" value="Asp/glu_Ase-like_sf"/>
</dbReference>
<dbReference type="Gene3D" id="3.40.50.1170">
    <property type="entry name" value="L-asparaginase, N-terminal domain"/>
    <property type="match status" value="1"/>
</dbReference>
<dbReference type="AlphaFoldDB" id="A0A848BDY4"/>
<dbReference type="GO" id="GO:0004067">
    <property type="term" value="F:asparaginase activity"/>
    <property type="evidence" value="ECO:0007669"/>
    <property type="project" value="UniProtKB-UniRule"/>
</dbReference>
<dbReference type="Proteomes" id="UP000543804">
    <property type="component" value="Unassembled WGS sequence"/>
</dbReference>
<dbReference type="SMART" id="SM00870">
    <property type="entry name" value="Asparaginase"/>
    <property type="match status" value="1"/>
</dbReference>
<evidence type="ECO:0000256" key="1">
    <source>
        <dbReference type="PIRSR" id="PIRSR001220-1"/>
    </source>
</evidence>
<dbReference type="SUPFAM" id="SSF53774">
    <property type="entry name" value="Glutaminase/Asparaginase"/>
    <property type="match status" value="1"/>
</dbReference>
<protein>
    <submittedName>
        <fullName evidence="6">Asparaginase</fullName>
    </submittedName>
</protein>
<sequence length="347" mass="36240">MKKHICLLATGGTIVCEEGADGLRPVLTGAELLRAVPELVRFGEIDTIELFSLDSSNLLPAHWQRMAQAIAERCGQYDGFVLTHGTDTMGYTAGALYYMLRGIGVPVALTGSMLPLTAAGTDAKANLRGAFAVAASGRAGVYQAFAGRIIAGNAVKKVDSTARDAFRSIGRPQLGTFDGESGALSWQMAENQAMADTSAAEEIRMAANAPVREESAAKSLRRAPFAPQTALDERVAVLKLVPGTPPRLLTLLADAGARAVIIEGYGAGGVPTAASPRNFLPAIDALRARGIRVLCATQCTTGGVHLDTYEMGVLAARHGAESADDLPIEALVPKTMIELGRAGEGKP</sequence>
<evidence type="ECO:0000259" key="4">
    <source>
        <dbReference type="Pfam" id="PF00710"/>
    </source>
</evidence>
<feature type="binding site" evidence="2">
    <location>
        <begin position="86"/>
        <end position="87"/>
    </location>
    <ligand>
        <name>substrate</name>
    </ligand>
</feature>
<dbReference type="Pfam" id="PF17763">
    <property type="entry name" value="Asparaginase_C"/>
    <property type="match status" value="1"/>
</dbReference>
<dbReference type="PIRSF" id="PIRSF001220">
    <property type="entry name" value="L-ASNase_gatD"/>
    <property type="match status" value="1"/>
</dbReference>
<evidence type="ECO:0000259" key="5">
    <source>
        <dbReference type="Pfam" id="PF17763"/>
    </source>
</evidence>
<dbReference type="PRINTS" id="PR00139">
    <property type="entry name" value="ASNGLNASE"/>
</dbReference>
<dbReference type="Pfam" id="PF00710">
    <property type="entry name" value="Asparaginase"/>
    <property type="match status" value="1"/>
</dbReference>
<dbReference type="RefSeq" id="WP_170077765.1">
    <property type="nucleotide sequence ID" value="NZ_JABAFA010000030.1"/>
</dbReference>
<dbReference type="PROSITE" id="PS00917">
    <property type="entry name" value="ASN_GLN_ASE_2"/>
    <property type="match status" value="1"/>
</dbReference>
<feature type="domain" description="L-asparaginase N-terminal" evidence="4">
    <location>
        <begin position="4"/>
        <end position="187"/>
    </location>
</feature>
<dbReference type="InterPro" id="IPR037152">
    <property type="entry name" value="L-asparaginase_N_sf"/>
</dbReference>
<dbReference type="InterPro" id="IPR027474">
    <property type="entry name" value="L-asparaginase_N"/>
</dbReference>
<dbReference type="Gene3D" id="3.40.50.40">
    <property type="match status" value="1"/>
</dbReference>